<proteinExistence type="predicted"/>
<dbReference type="AlphaFoldDB" id="A0A382QQ40"/>
<evidence type="ECO:0000313" key="2">
    <source>
        <dbReference type="EMBL" id="SVC87067.1"/>
    </source>
</evidence>
<sequence>MVIGSGLIGSAFEKSQHEFKDSCVYASGVSNSNSSDCYEFKREHDKLLYFLSKYRNLRRFYFFSTCSLYDSERNTSPYVKHKLNMENLVISNTNGVVIRLPQVVGKSTNPHTLTNFIYLSIKNQKSFELWKKAKRNLIDVDDVVKIVAALDVVDIKHHIINVANVTNYKILDIVTEFEKIIGLKGIFKTADCGSEYEIDISDLSMLPFDVQSIFDEHYLTNLLRKYY</sequence>
<accession>A0A382QQ40</accession>
<dbReference type="Gene3D" id="3.40.50.720">
    <property type="entry name" value="NAD(P)-binding Rossmann-like Domain"/>
    <property type="match status" value="1"/>
</dbReference>
<feature type="domain" description="NAD-dependent epimerase/dehydratase" evidence="1">
    <location>
        <begin position="47"/>
        <end position="162"/>
    </location>
</feature>
<name>A0A382QQ40_9ZZZZ</name>
<reference evidence="2" key="1">
    <citation type="submission" date="2018-05" db="EMBL/GenBank/DDBJ databases">
        <authorList>
            <person name="Lanie J.A."/>
            <person name="Ng W.-L."/>
            <person name="Kazmierczak K.M."/>
            <person name="Andrzejewski T.M."/>
            <person name="Davidsen T.M."/>
            <person name="Wayne K.J."/>
            <person name="Tettelin H."/>
            <person name="Glass J.I."/>
            <person name="Rusch D."/>
            <person name="Podicherti R."/>
            <person name="Tsui H.-C.T."/>
            <person name="Winkler M.E."/>
        </authorList>
    </citation>
    <scope>NUCLEOTIDE SEQUENCE</scope>
</reference>
<gene>
    <name evidence="2" type="ORF">METZ01_LOCUS339921</name>
</gene>
<organism evidence="2">
    <name type="scientific">marine metagenome</name>
    <dbReference type="NCBI Taxonomy" id="408172"/>
    <lineage>
        <taxon>unclassified sequences</taxon>
        <taxon>metagenomes</taxon>
        <taxon>ecological metagenomes</taxon>
    </lineage>
</organism>
<protein>
    <recommendedName>
        <fullName evidence="1">NAD-dependent epimerase/dehydratase domain-containing protein</fullName>
    </recommendedName>
</protein>
<dbReference type="EMBL" id="UINC01115787">
    <property type="protein sequence ID" value="SVC87067.1"/>
    <property type="molecule type" value="Genomic_DNA"/>
</dbReference>
<dbReference type="SUPFAM" id="SSF51735">
    <property type="entry name" value="NAD(P)-binding Rossmann-fold domains"/>
    <property type="match status" value="1"/>
</dbReference>
<dbReference type="Pfam" id="PF01370">
    <property type="entry name" value="Epimerase"/>
    <property type="match status" value="1"/>
</dbReference>
<dbReference type="InterPro" id="IPR036291">
    <property type="entry name" value="NAD(P)-bd_dom_sf"/>
</dbReference>
<evidence type="ECO:0000259" key="1">
    <source>
        <dbReference type="Pfam" id="PF01370"/>
    </source>
</evidence>
<dbReference type="InterPro" id="IPR001509">
    <property type="entry name" value="Epimerase_deHydtase"/>
</dbReference>